<dbReference type="SUPFAM" id="SSF48452">
    <property type="entry name" value="TPR-like"/>
    <property type="match status" value="1"/>
</dbReference>
<sequence length="312" mass="34997">MNYIITTPLTTYMPHKPSQKQRKLPKPTKSFHKTSNSVQSNLFALNQALDNSNIELALQISQKILSSPSASLQELDEAFQTFSAAGDSQRAIQTLNIAISKEHLSTDAAYRFIARFSISGSVKDLEQAINIIPRTKEHQGTLIFALGRLHEFQLSNDLEKSVLTLQKLAEADSTSAIFNIQKACHFLVQNDLVSLEEHLLTFLDSFWEIPATQLPDQPFLLGLSRCLSTISQFENSEKVINAGLELSPDDPVLVHELAWICNLEGDFEEAILLLQKVVYLYGDQGAVEQAKDAEMKIQWIQEQIIQEGQKVE</sequence>
<feature type="compositionally biased region" description="Basic residues" evidence="1">
    <location>
        <begin position="17"/>
        <end position="32"/>
    </location>
</feature>
<dbReference type="Proteomes" id="UP000018208">
    <property type="component" value="Unassembled WGS sequence"/>
</dbReference>
<protein>
    <submittedName>
        <fullName evidence="2">Tetratricopeptide repeat-containing protein</fullName>
    </submittedName>
</protein>
<feature type="region of interest" description="Disordered" evidence="1">
    <location>
        <begin position="12"/>
        <end position="34"/>
    </location>
</feature>
<evidence type="ECO:0000256" key="1">
    <source>
        <dbReference type="SAM" id="MobiDB-lite"/>
    </source>
</evidence>
<proteinExistence type="predicted"/>
<dbReference type="Gene3D" id="1.25.40.10">
    <property type="entry name" value="Tetratricopeptide repeat domain"/>
    <property type="match status" value="1"/>
</dbReference>
<dbReference type="GeneID" id="94295923"/>
<reference evidence="2 3" key="1">
    <citation type="journal article" date="2014" name="PLoS Genet.">
        <title>The Genome of Spironucleus salmonicida Highlights a Fish Pathogen Adapted to Fluctuating Environments.</title>
        <authorList>
            <person name="Xu F."/>
            <person name="Jerlstrom-Hultqvist J."/>
            <person name="Einarsson E."/>
            <person name="Astvaldsson A."/>
            <person name="Svard S.G."/>
            <person name="Andersson J.O."/>
        </authorList>
    </citation>
    <scope>NUCLEOTIDE SEQUENCE [LARGE SCALE GENOMIC DNA]</scope>
    <source>
        <strain evidence="2 3">ATCC 50377</strain>
    </source>
</reference>
<comment type="caution">
    <text evidence="2">The sequence shown here is derived from an EMBL/GenBank/DDBJ whole genome shotgun (WGS) entry which is preliminary data.</text>
</comment>
<dbReference type="KEGG" id="ssao:94295923"/>
<dbReference type="EMBL" id="AUWU02000002">
    <property type="protein sequence ID" value="KAH0576337.1"/>
    <property type="molecule type" value="Genomic_DNA"/>
</dbReference>
<dbReference type="InterPro" id="IPR011990">
    <property type="entry name" value="TPR-like_helical_dom_sf"/>
</dbReference>
<keyword evidence="3" id="KW-1185">Reference proteome</keyword>
<name>A0A9P8S158_9EUKA</name>
<dbReference type="AlphaFoldDB" id="A0A9P8S158"/>
<accession>A0A9P8S158</accession>
<organism evidence="2 3">
    <name type="scientific">Spironucleus salmonicida</name>
    <dbReference type="NCBI Taxonomy" id="348837"/>
    <lineage>
        <taxon>Eukaryota</taxon>
        <taxon>Metamonada</taxon>
        <taxon>Diplomonadida</taxon>
        <taxon>Hexamitidae</taxon>
        <taxon>Hexamitinae</taxon>
        <taxon>Spironucleus</taxon>
    </lineage>
</organism>
<evidence type="ECO:0000313" key="3">
    <source>
        <dbReference type="Proteomes" id="UP000018208"/>
    </source>
</evidence>
<gene>
    <name evidence="2" type="ORF">SS50377_21900</name>
</gene>
<dbReference type="RefSeq" id="XP_067767110.1">
    <property type="nucleotide sequence ID" value="XM_067905793.1"/>
</dbReference>
<evidence type="ECO:0000313" key="2">
    <source>
        <dbReference type="EMBL" id="KAH0576337.1"/>
    </source>
</evidence>